<dbReference type="GO" id="GO:0019814">
    <property type="term" value="C:immunoglobulin complex"/>
    <property type="evidence" value="ECO:0007669"/>
    <property type="project" value="UniProtKB-KW"/>
</dbReference>
<dbReference type="SMART" id="SM00409">
    <property type="entry name" value="IG"/>
    <property type="match status" value="3"/>
</dbReference>
<evidence type="ECO:0000313" key="7">
    <source>
        <dbReference type="Proteomes" id="UP001591681"/>
    </source>
</evidence>
<evidence type="ECO:0000256" key="2">
    <source>
        <dbReference type="ARBA" id="ARBA00023130"/>
    </source>
</evidence>
<dbReference type="InterPro" id="IPR050199">
    <property type="entry name" value="IgHV"/>
</dbReference>
<dbReference type="Gene3D" id="2.60.40.10">
    <property type="entry name" value="Immunoglobulins"/>
    <property type="match status" value="3"/>
</dbReference>
<organism evidence="6 7">
    <name type="scientific">Coilia grayii</name>
    <name type="common">Gray's grenadier anchovy</name>
    <dbReference type="NCBI Taxonomy" id="363190"/>
    <lineage>
        <taxon>Eukaryota</taxon>
        <taxon>Metazoa</taxon>
        <taxon>Chordata</taxon>
        <taxon>Craniata</taxon>
        <taxon>Vertebrata</taxon>
        <taxon>Euteleostomi</taxon>
        <taxon>Actinopterygii</taxon>
        <taxon>Neopterygii</taxon>
        <taxon>Teleostei</taxon>
        <taxon>Clupei</taxon>
        <taxon>Clupeiformes</taxon>
        <taxon>Clupeoidei</taxon>
        <taxon>Engraulidae</taxon>
        <taxon>Coilinae</taxon>
        <taxon>Coilia</taxon>
    </lineage>
</organism>
<dbReference type="Proteomes" id="UP001591681">
    <property type="component" value="Unassembled WGS sequence"/>
</dbReference>
<sequence>MMPTSVFILLTAVAYVQSALDLTQPSSMVFKPGDSMTISCKVSGYSVTDGSYATAWIRQPAGKTLEWITHIWGGGDIYRADSLKSRFSISKDPSSSTVTLRGQNLQTGVSAVYYCGQSVTLTESEPVVISPGGSHKLTCTASGFTFSDYPIVWVRQAPGKGLEWVAYIRFDSAYIYYSQSVQGRFTISRDNSKSQVYLQMNSLKTEDTAVYFCVLSESETLTESEPMVISPGGSHKLTCTASGFTFSGYHMAWVRRAPGKGLEWVAWISTGGGATYYSSSAQGKFTISRDNSKNQVYLQMNALKPEDTAVYYCAREAQ</sequence>
<evidence type="ECO:0000259" key="5">
    <source>
        <dbReference type="PROSITE" id="PS50835"/>
    </source>
</evidence>
<keyword evidence="2" id="KW-1064">Adaptive immunity</keyword>
<gene>
    <name evidence="6" type="ORF">ACEWY4_003190</name>
</gene>
<feature type="domain" description="Ig-like" evidence="5">
    <location>
        <begin position="232"/>
        <end position="318"/>
    </location>
</feature>
<feature type="domain" description="Ig-like" evidence="5">
    <location>
        <begin position="3"/>
        <end position="59"/>
    </location>
</feature>
<dbReference type="EMBL" id="JBHFQA010000003">
    <property type="protein sequence ID" value="KAL2101429.1"/>
    <property type="molecule type" value="Genomic_DNA"/>
</dbReference>
<dbReference type="FunFam" id="2.60.40.10:FF:003074">
    <property type="entry name" value="Immunoglobulin heavy variable 11-1"/>
    <property type="match status" value="2"/>
</dbReference>
<reference evidence="6 7" key="1">
    <citation type="submission" date="2024-09" db="EMBL/GenBank/DDBJ databases">
        <title>A chromosome-level genome assembly of Gray's grenadier anchovy, Coilia grayii.</title>
        <authorList>
            <person name="Fu Z."/>
        </authorList>
    </citation>
    <scope>NUCLEOTIDE SEQUENCE [LARGE SCALE GENOMIC DNA]</scope>
    <source>
        <strain evidence="6">G4</strain>
        <tissue evidence="6">Muscle</tissue>
    </source>
</reference>
<dbReference type="InterPro" id="IPR013783">
    <property type="entry name" value="Ig-like_fold"/>
</dbReference>
<protein>
    <recommendedName>
        <fullName evidence="5">Ig-like domain-containing protein</fullName>
    </recommendedName>
</protein>
<dbReference type="GO" id="GO:0005576">
    <property type="term" value="C:extracellular region"/>
    <property type="evidence" value="ECO:0007669"/>
    <property type="project" value="UniProtKB-ARBA"/>
</dbReference>
<evidence type="ECO:0000256" key="4">
    <source>
        <dbReference type="SAM" id="SignalP"/>
    </source>
</evidence>
<accession>A0ABD1KQI1</accession>
<keyword evidence="1" id="KW-0391">Immunity</keyword>
<comment type="caution">
    <text evidence="6">The sequence shown here is derived from an EMBL/GenBank/DDBJ whole genome shotgun (WGS) entry which is preliminary data.</text>
</comment>
<feature type="domain" description="Ig-like" evidence="5">
    <location>
        <begin position="93"/>
        <end position="230"/>
    </location>
</feature>
<dbReference type="InterPro" id="IPR003599">
    <property type="entry name" value="Ig_sub"/>
</dbReference>
<feature type="signal peptide" evidence="4">
    <location>
        <begin position="1"/>
        <end position="18"/>
    </location>
</feature>
<feature type="chain" id="PRO_5044790614" description="Ig-like domain-containing protein" evidence="4">
    <location>
        <begin position="19"/>
        <end position="318"/>
    </location>
</feature>
<dbReference type="Pfam" id="PF07686">
    <property type="entry name" value="V-set"/>
    <property type="match status" value="3"/>
</dbReference>
<dbReference type="GO" id="GO:0002250">
    <property type="term" value="P:adaptive immune response"/>
    <property type="evidence" value="ECO:0007669"/>
    <property type="project" value="UniProtKB-KW"/>
</dbReference>
<dbReference type="PANTHER" id="PTHR23266">
    <property type="entry name" value="IMMUNOGLOBULIN HEAVY CHAIN"/>
    <property type="match status" value="1"/>
</dbReference>
<keyword evidence="3" id="KW-1280">Immunoglobulin</keyword>
<dbReference type="SUPFAM" id="SSF48726">
    <property type="entry name" value="Immunoglobulin"/>
    <property type="match status" value="3"/>
</dbReference>
<dbReference type="AlphaFoldDB" id="A0ABD1KQI1"/>
<evidence type="ECO:0000313" key="6">
    <source>
        <dbReference type="EMBL" id="KAL2101429.1"/>
    </source>
</evidence>
<dbReference type="InterPro" id="IPR007110">
    <property type="entry name" value="Ig-like_dom"/>
</dbReference>
<proteinExistence type="predicted"/>
<evidence type="ECO:0000256" key="3">
    <source>
        <dbReference type="ARBA" id="ARBA00043265"/>
    </source>
</evidence>
<dbReference type="InterPro" id="IPR036179">
    <property type="entry name" value="Ig-like_dom_sf"/>
</dbReference>
<keyword evidence="7" id="KW-1185">Reference proteome</keyword>
<keyword evidence="4" id="KW-0732">Signal</keyword>
<evidence type="ECO:0000256" key="1">
    <source>
        <dbReference type="ARBA" id="ARBA00022859"/>
    </source>
</evidence>
<name>A0ABD1KQI1_9TELE</name>
<dbReference type="SMART" id="SM00406">
    <property type="entry name" value="IGv"/>
    <property type="match status" value="3"/>
</dbReference>
<dbReference type="PROSITE" id="PS50835">
    <property type="entry name" value="IG_LIKE"/>
    <property type="match status" value="3"/>
</dbReference>
<dbReference type="InterPro" id="IPR013106">
    <property type="entry name" value="Ig_V-set"/>
</dbReference>